<feature type="transmembrane region" description="Helical" evidence="1">
    <location>
        <begin position="44"/>
        <end position="68"/>
    </location>
</feature>
<feature type="transmembrane region" description="Helical" evidence="1">
    <location>
        <begin position="275"/>
        <end position="296"/>
    </location>
</feature>
<feature type="domain" description="Acyltransferase 3" evidence="2">
    <location>
        <begin position="7"/>
        <end position="317"/>
    </location>
</feature>
<evidence type="ECO:0000256" key="1">
    <source>
        <dbReference type="SAM" id="Phobius"/>
    </source>
</evidence>
<dbReference type="Pfam" id="PF01757">
    <property type="entry name" value="Acyl_transf_3"/>
    <property type="match status" value="1"/>
</dbReference>
<feature type="transmembrane region" description="Helical" evidence="1">
    <location>
        <begin position="141"/>
        <end position="158"/>
    </location>
</feature>
<dbReference type="EMBL" id="CP063120">
    <property type="protein sequence ID" value="QOR17554.1"/>
    <property type="molecule type" value="Genomic_DNA"/>
</dbReference>
<accession>A0A7M1NZD8</accession>
<dbReference type="InterPro" id="IPR002656">
    <property type="entry name" value="Acyl_transf_3_dom"/>
</dbReference>
<proteinExistence type="predicted"/>
<feature type="transmembrane region" description="Helical" evidence="1">
    <location>
        <begin position="164"/>
        <end position="185"/>
    </location>
</feature>
<feature type="transmembrane region" description="Helical" evidence="1">
    <location>
        <begin position="241"/>
        <end position="263"/>
    </location>
</feature>
<feature type="transmembrane region" description="Helical" evidence="1">
    <location>
        <begin position="308"/>
        <end position="329"/>
    </location>
</feature>
<organism evidence="3 4">
    <name type="scientific">Haemophilus parainfluenzae</name>
    <dbReference type="NCBI Taxonomy" id="729"/>
    <lineage>
        <taxon>Bacteria</taxon>
        <taxon>Pseudomonadati</taxon>
        <taxon>Pseudomonadota</taxon>
        <taxon>Gammaproteobacteria</taxon>
        <taxon>Pasteurellales</taxon>
        <taxon>Pasteurellaceae</taxon>
        <taxon>Haemophilus</taxon>
    </lineage>
</organism>
<gene>
    <name evidence="3" type="ORF">INP94_01295</name>
</gene>
<feature type="transmembrane region" description="Helical" evidence="1">
    <location>
        <begin position="89"/>
        <end position="107"/>
    </location>
</feature>
<dbReference type="GO" id="GO:0016747">
    <property type="term" value="F:acyltransferase activity, transferring groups other than amino-acyl groups"/>
    <property type="evidence" value="ECO:0007669"/>
    <property type="project" value="InterPro"/>
</dbReference>
<feature type="transmembrane region" description="Helical" evidence="1">
    <location>
        <begin position="5"/>
        <end position="24"/>
    </location>
</feature>
<keyword evidence="1" id="KW-1133">Transmembrane helix</keyword>
<keyword evidence="3" id="KW-0808">Transferase</keyword>
<dbReference type="Proteomes" id="UP000595009">
    <property type="component" value="Chromosome"/>
</dbReference>
<dbReference type="RefSeq" id="WP_197543781.1">
    <property type="nucleotide sequence ID" value="NZ_CP063120.1"/>
</dbReference>
<reference evidence="3 4" key="1">
    <citation type="submission" date="2020-10" db="EMBL/GenBank/DDBJ databases">
        <title>Genomic diversity and antimicrobial resistance of Haemophilus colonising the airways of young children with cystic fibrosis.</title>
        <authorList>
            <person name="Watts S.C."/>
            <person name="Judd L.M."/>
            <person name="Carzino R."/>
            <person name="Ranganathan S."/>
            <person name="Holt K.E."/>
        </authorList>
    </citation>
    <scope>NUCLEOTIDE SEQUENCE [LARGE SCALE GENOMIC DNA]</scope>
    <source>
        <strain evidence="3 4">M1C137_2</strain>
    </source>
</reference>
<feature type="transmembrane region" description="Helical" evidence="1">
    <location>
        <begin position="215"/>
        <end position="235"/>
    </location>
</feature>
<keyword evidence="3" id="KW-0012">Acyltransferase</keyword>
<keyword evidence="1" id="KW-0812">Transmembrane</keyword>
<name>A0A7M1NZD8_HAEPA</name>
<dbReference type="AlphaFoldDB" id="A0A7M1NZD8"/>
<evidence type="ECO:0000313" key="4">
    <source>
        <dbReference type="Proteomes" id="UP000595009"/>
    </source>
</evidence>
<feature type="transmembrane region" description="Helical" evidence="1">
    <location>
        <begin position="113"/>
        <end position="129"/>
    </location>
</feature>
<keyword evidence="1" id="KW-0472">Membrane</keyword>
<sequence length="349" mass="40383">MKEKFFYIDFIKVISCIAVMLFHLDMHSFYADNNAPLFFGLKFLGMNVGDIAVSLFIISSGFGLGLSAKENFSLTSYIRKRFLAIYPSYWLSYAAVALLFILLSKPIGEGVPGIRFLLTIIGLDGLFLYKFPTFYLVGEWYTGYMLITYIFFPFLFLYGLKKPLLSFLILIGLVVSLHIKYGAIFEMWEPINPLMRLPEFFFGICFAQNIRKDKLLRGILTVVALAILVNTSILLDKIPYHFVLIMVGISFFVIISSVFDIIFIPKYMRELFSQLSRYSFLAFLVHHQILLLFYSAFDVAHSNNFVKFSILITVITLSFFYGYLVYPLVNYITEKLNNLLFYRKKESYG</sequence>
<evidence type="ECO:0000313" key="3">
    <source>
        <dbReference type="EMBL" id="QOR17554.1"/>
    </source>
</evidence>
<protein>
    <submittedName>
        <fullName evidence="3">Acyltransferase</fullName>
    </submittedName>
</protein>
<evidence type="ECO:0000259" key="2">
    <source>
        <dbReference type="Pfam" id="PF01757"/>
    </source>
</evidence>